<dbReference type="AlphaFoldDB" id="A9KDW5"/>
<dbReference type="KEGG" id="cbd:CBUD_0797"/>
<organism evidence="1 2">
    <name type="scientific">Coxiella burnetii (strain Dugway 5J108-111)</name>
    <dbReference type="NCBI Taxonomy" id="434922"/>
    <lineage>
        <taxon>Bacteria</taxon>
        <taxon>Pseudomonadati</taxon>
        <taxon>Pseudomonadota</taxon>
        <taxon>Gammaproteobacteria</taxon>
        <taxon>Legionellales</taxon>
        <taxon>Coxiellaceae</taxon>
        <taxon>Coxiella</taxon>
    </lineage>
</organism>
<dbReference type="HOGENOM" id="CLU_294197_0_0_6"/>
<sequence>MFSKLVFVVDSEEIEFQLHELVRILQYVASNQRANVSFPSIPKYPAYEENIIQNFNRFSKGIIDKYAKYYEVNKEILAFILRNFNGRTLSAFKETAFFQVYLVMMNRIKSKDKPSTPYIDNEQFNQLILPPFIPPINNATGWLGLACYAREIEERSDWWINIGGRIILLRSLPTERQHFYVSDHGSCADVLIEVKQNLIEPNLNEGRKRMLHCFKFWRHYRGNLSDQEREYIKKHFIIMLHRGLGGNNLRNEFLLFVLSLPESCRDRALQNGRLNYQFFNMSYSIGTRDTATSPWIRAPSEEVLSQITSEEYAEYNDIFNQTRERIRYLGDIQATTFVIELFHGGFSQFFTQIDQIFNRIDAEQYKIFFVLNQLALELGSELQKFLLRPIKSFGSAEEGESYRGFSRAFERYYSSGLSVKNPCELAMIMRSLLQGSELDDASLYFLPNLVSAWFVSETARNEVSILSGLMLLDLMESGVRLFDEEGNDLYSWRHTLIHPKKPDHTMDTVLIQDMYGDEIDLANFDGIHPMAHAGSVQDTKTKLGEKKLSAVRQKEGHLAIHWLSERLKLIHSELEYYLVVAKPESESTEEQPCSLLNKDDTSYKLIDKLLAADEKPSSSVKKNKHQFKKWKLLHEIIILTFRIRLETLDCLLSPCVIPLPEIIQLDITASLLASLQTGIQPALDHLISDTEQRQVRALRREQDYRHALQNRPLQDTYPPLGNDWVHHKTMADGNCALSAIALGLLYYRNNGNDLLTTHNGFRRQFALPFGINPDTFTPDAFFQVLNTLLSPAINFDNPIIKQIIAKLRSIEHIAPGTEKDQINMKIIAANNQAIKPEAFEHGDIRLEYSEEAIRILARQAILYQLAMAYVLRIYCASHNEEQFICNTDQLDESQDIEITLHVTNQYGEYLDDSVIAFLANIFGLTIRTKANEFGRITRYGTGDTEILIFNLRSGAADCHFELVLHSTAEFLENRLMMPNAMVNLLVPSVSQMFSSFSFFRRFHEWFITEHRHENPQLQRAHDERFGLMLRR</sequence>
<reference evidence="1 2" key="1">
    <citation type="journal article" date="2009" name="Infect. Immun.">
        <title>Comparative genomics reveal extensive transposon-mediated genomic plasticity and diversity among potential effector proteins within the genus Coxiella.</title>
        <authorList>
            <person name="Beare P.A."/>
            <person name="Unsworth N."/>
            <person name="Andoh M."/>
            <person name="Voth D.E."/>
            <person name="Omsland A."/>
            <person name="Gilk S.D."/>
            <person name="Williams K.P."/>
            <person name="Sobral B.W."/>
            <person name="Kupko J.J.III."/>
            <person name="Porcella S.F."/>
            <person name="Samuel J.E."/>
            <person name="Heinzen R.A."/>
        </authorList>
    </citation>
    <scope>NUCLEOTIDE SEQUENCE [LARGE SCALE GENOMIC DNA]</scope>
    <source>
        <strain evidence="1 2">Dugway 5J108-111</strain>
    </source>
</reference>
<accession>A9KDW5</accession>
<dbReference type="RefSeq" id="WP_011996747.1">
    <property type="nucleotide sequence ID" value="NC_009727.1"/>
</dbReference>
<gene>
    <name evidence="1" type="ordered locus">CBUD_0797</name>
</gene>
<dbReference type="Proteomes" id="UP000008555">
    <property type="component" value="Chromosome"/>
</dbReference>
<protein>
    <recommendedName>
        <fullName evidence="3">OTU domain-containing protein</fullName>
    </recommendedName>
</protein>
<proteinExistence type="predicted"/>
<evidence type="ECO:0008006" key="3">
    <source>
        <dbReference type="Google" id="ProtNLM"/>
    </source>
</evidence>
<name>A9KDW5_COXBN</name>
<evidence type="ECO:0000313" key="2">
    <source>
        <dbReference type="Proteomes" id="UP000008555"/>
    </source>
</evidence>
<evidence type="ECO:0000313" key="1">
    <source>
        <dbReference type="EMBL" id="ABS77731.1"/>
    </source>
</evidence>
<dbReference type="EMBL" id="CP000733">
    <property type="protein sequence ID" value="ABS77731.1"/>
    <property type="molecule type" value="Genomic_DNA"/>
</dbReference>